<keyword evidence="3" id="KW-1185">Reference proteome</keyword>
<organism evidence="2 3">
    <name type="scientific">Tanacetum coccineum</name>
    <dbReference type="NCBI Taxonomy" id="301880"/>
    <lineage>
        <taxon>Eukaryota</taxon>
        <taxon>Viridiplantae</taxon>
        <taxon>Streptophyta</taxon>
        <taxon>Embryophyta</taxon>
        <taxon>Tracheophyta</taxon>
        <taxon>Spermatophyta</taxon>
        <taxon>Magnoliopsida</taxon>
        <taxon>eudicotyledons</taxon>
        <taxon>Gunneridae</taxon>
        <taxon>Pentapetalae</taxon>
        <taxon>asterids</taxon>
        <taxon>campanulids</taxon>
        <taxon>Asterales</taxon>
        <taxon>Asteraceae</taxon>
        <taxon>Asteroideae</taxon>
        <taxon>Anthemideae</taxon>
        <taxon>Anthemidinae</taxon>
        <taxon>Tanacetum</taxon>
    </lineage>
</organism>
<feature type="compositionally biased region" description="Basic and acidic residues" evidence="1">
    <location>
        <begin position="411"/>
        <end position="422"/>
    </location>
</feature>
<accession>A0ABQ5EC37</accession>
<feature type="compositionally biased region" description="Polar residues" evidence="1">
    <location>
        <begin position="397"/>
        <end position="408"/>
    </location>
</feature>
<reference evidence="2" key="2">
    <citation type="submission" date="2022-01" db="EMBL/GenBank/DDBJ databases">
        <authorList>
            <person name="Yamashiro T."/>
            <person name="Shiraishi A."/>
            <person name="Satake H."/>
            <person name="Nakayama K."/>
        </authorList>
    </citation>
    <scope>NUCLEOTIDE SEQUENCE</scope>
</reference>
<gene>
    <name evidence="2" type="ORF">Tco_0974579</name>
</gene>
<dbReference type="Proteomes" id="UP001151760">
    <property type="component" value="Unassembled WGS sequence"/>
</dbReference>
<sequence>MVINSPCLIDKKELAIPGQTTTGKEFSNPLMANSLSKTIPPTKFTATVETVNDGEQQIIVTVDEQTISITKASVRRHLQLAVVDGISSLPNTEIFEQLTLMGYVYNGDKLTFQKGGDTPGSDEGSKKLNELTKLCTKLSKKVTSLKDDLKQTKKVYGKALTKLVKRVKHLEAKLKSTSVRRKARMTEYEEVEYELDQTDTFQQITPTKVSQGEEQSQESSEVQLDVLSAAKILADASRERVKTYKSYTRKRRSTISSRDITAGAREEHERIDFEKALELYKQLDEREEIDNIDWSIVAEQVQERQPDTIKRYQTLKKKPVSVAQARKNMMIYLKNMAGYKMGYFKGMSYDEIRPMFEKEYNKIQTLFKKDTGVEKTKTKRVAEETLLQESLKKLRTSEASSSEPIQEQPTEEPKELSEEELKKMLEIVPVEEIKA</sequence>
<comment type="caution">
    <text evidence="2">The sequence shown here is derived from an EMBL/GenBank/DDBJ whole genome shotgun (WGS) entry which is preliminary data.</text>
</comment>
<evidence type="ECO:0000313" key="2">
    <source>
        <dbReference type="EMBL" id="GJT48422.1"/>
    </source>
</evidence>
<name>A0ABQ5EC37_9ASTR</name>
<dbReference type="EMBL" id="BQNB010016153">
    <property type="protein sequence ID" value="GJT48422.1"/>
    <property type="molecule type" value="Genomic_DNA"/>
</dbReference>
<evidence type="ECO:0000313" key="3">
    <source>
        <dbReference type="Proteomes" id="UP001151760"/>
    </source>
</evidence>
<proteinExistence type="predicted"/>
<evidence type="ECO:0000256" key="1">
    <source>
        <dbReference type="SAM" id="MobiDB-lite"/>
    </source>
</evidence>
<feature type="region of interest" description="Disordered" evidence="1">
    <location>
        <begin position="392"/>
        <end position="422"/>
    </location>
</feature>
<protein>
    <submittedName>
        <fullName evidence="2">Uncharacterized protein</fullName>
    </submittedName>
</protein>
<reference evidence="2" key="1">
    <citation type="journal article" date="2022" name="Int. J. Mol. Sci.">
        <title>Draft Genome of Tanacetum Coccineum: Genomic Comparison of Closely Related Tanacetum-Family Plants.</title>
        <authorList>
            <person name="Yamashiro T."/>
            <person name="Shiraishi A."/>
            <person name="Nakayama K."/>
            <person name="Satake H."/>
        </authorList>
    </citation>
    <scope>NUCLEOTIDE SEQUENCE</scope>
</reference>